<dbReference type="InterPro" id="IPR007219">
    <property type="entry name" value="XnlR_reg_dom"/>
</dbReference>
<evidence type="ECO:0000256" key="3">
    <source>
        <dbReference type="ARBA" id="ARBA00023015"/>
    </source>
</evidence>
<dbReference type="RefSeq" id="XP_008718472.1">
    <property type="nucleotide sequence ID" value="XM_008720250.1"/>
</dbReference>
<dbReference type="SMART" id="SM00066">
    <property type="entry name" value="GAL4"/>
    <property type="match status" value="1"/>
</dbReference>
<reference evidence="9 10" key="1">
    <citation type="submission" date="2013-03" db="EMBL/GenBank/DDBJ databases">
        <title>The Genome Sequence of Phialophora europaea CBS 101466.</title>
        <authorList>
            <consortium name="The Broad Institute Genomics Platform"/>
            <person name="Cuomo C."/>
            <person name="de Hoog S."/>
            <person name="Gorbushina A."/>
            <person name="Walker B."/>
            <person name="Young S.K."/>
            <person name="Zeng Q."/>
            <person name="Gargeya S."/>
            <person name="Fitzgerald M."/>
            <person name="Haas B."/>
            <person name="Abouelleil A."/>
            <person name="Allen A.W."/>
            <person name="Alvarado L."/>
            <person name="Arachchi H.M."/>
            <person name="Berlin A.M."/>
            <person name="Chapman S.B."/>
            <person name="Gainer-Dewar J."/>
            <person name="Goldberg J."/>
            <person name="Griggs A."/>
            <person name="Gujja S."/>
            <person name="Hansen M."/>
            <person name="Howarth C."/>
            <person name="Imamovic A."/>
            <person name="Ireland A."/>
            <person name="Larimer J."/>
            <person name="McCowan C."/>
            <person name="Murphy C."/>
            <person name="Pearson M."/>
            <person name="Poon T.W."/>
            <person name="Priest M."/>
            <person name="Roberts A."/>
            <person name="Saif S."/>
            <person name="Shea T."/>
            <person name="Sisk P."/>
            <person name="Sykes S."/>
            <person name="Wortman J."/>
            <person name="Nusbaum C."/>
            <person name="Birren B."/>
        </authorList>
    </citation>
    <scope>NUCLEOTIDE SEQUENCE [LARGE SCALE GENOMIC DNA]</scope>
    <source>
        <strain evidence="9 10">CBS 101466</strain>
    </source>
</reference>
<dbReference type="InterPro" id="IPR051089">
    <property type="entry name" value="prtT"/>
</dbReference>
<dbReference type="OrthoDB" id="4060227at2759"/>
<dbReference type="GO" id="GO:0000981">
    <property type="term" value="F:DNA-binding transcription factor activity, RNA polymerase II-specific"/>
    <property type="evidence" value="ECO:0007669"/>
    <property type="project" value="InterPro"/>
</dbReference>
<proteinExistence type="predicted"/>
<keyword evidence="4" id="KW-0238">DNA-binding</keyword>
<sequence length="689" mass="76355">MSVKRPREDDEDQPFLSQLGDRPPKTRLTRACAECKKHKIKCEVQAGQTACNKCLRSGIECVPFNFAQKFIDDDAQWKAEAAAEREQLKSAVQYLLRHSQLPELAAFANGQAPPTPSGPATSRSLVDPPTDLSGVATTESAPEDNGLVTAPMRILHSLTQNGALQPVRSAEHDPRDSDFIAQGHVSITEAEYLFTQYRTRLNTLLWAGVLCPHPDLEQSRQSSALLTAAVLTVAALHTPGREQSFHACYEIFTALIRDASMSRSQSLDDIRGLCIGAFYINSLSWRLCGLAIRMATEMNLHMAFRDLVQGHTEARTLVQLWYVLYICDHQFSIAHGRPPIMFNDAAIRGVDKFLAGPDATDGDIRLSAQLSLWPILTEAYVLYGTDPELELSDSDYEKLRSFSIAVDQWRTSWRLRSVDMPVYGAYPSKGVVLYYHFALFQLNSLSLRGISTIPGQNASGVNLSWDRREAANVAINSARSTLRLIVEDQDLRLALVGVPIFTHTMIAMCATFLVKLAVAFAASDPATTFKTRLVIPKDLSSLGLTFATANVLSLVTDLTRVLDEMTQQVGRMHLANHINSGIKTLLRRFSPPNAAGEYRYMLPLDAEDIRMAVAIPSTSEARHFDGGLHRSENGVPETLPAMPPPSSNTNERDLGPMLGTFDWKFDEDFLWPANTDDPGSWFTEQFPQA</sequence>
<dbReference type="InParanoid" id="W2RTA2"/>
<evidence type="ECO:0000256" key="1">
    <source>
        <dbReference type="ARBA" id="ARBA00004123"/>
    </source>
</evidence>
<feature type="region of interest" description="Disordered" evidence="7">
    <location>
        <begin position="1"/>
        <end position="24"/>
    </location>
</feature>
<keyword evidence="3" id="KW-0805">Transcription regulation</keyword>
<feature type="region of interest" description="Disordered" evidence="7">
    <location>
        <begin position="623"/>
        <end position="651"/>
    </location>
</feature>
<dbReference type="eggNOG" id="ENOG502QW6D">
    <property type="taxonomic scope" value="Eukaryota"/>
</dbReference>
<dbReference type="SMART" id="SM00906">
    <property type="entry name" value="Fungal_trans"/>
    <property type="match status" value="1"/>
</dbReference>
<dbReference type="GO" id="GO:0005634">
    <property type="term" value="C:nucleus"/>
    <property type="evidence" value="ECO:0007669"/>
    <property type="project" value="UniProtKB-SubCell"/>
</dbReference>
<dbReference type="GO" id="GO:0006351">
    <property type="term" value="P:DNA-templated transcription"/>
    <property type="evidence" value="ECO:0007669"/>
    <property type="project" value="InterPro"/>
</dbReference>
<evidence type="ECO:0000313" key="10">
    <source>
        <dbReference type="Proteomes" id="UP000030752"/>
    </source>
</evidence>
<dbReference type="EMBL" id="KB822721">
    <property type="protein sequence ID" value="ETN39687.1"/>
    <property type="molecule type" value="Genomic_DNA"/>
</dbReference>
<keyword evidence="5" id="KW-0804">Transcription</keyword>
<keyword evidence="2" id="KW-0479">Metal-binding</keyword>
<dbReference type="PROSITE" id="PS50048">
    <property type="entry name" value="ZN2_CY6_FUNGAL_2"/>
    <property type="match status" value="1"/>
</dbReference>
<dbReference type="GeneID" id="19973252"/>
<protein>
    <recommendedName>
        <fullName evidence="8">Zn(2)-C6 fungal-type domain-containing protein</fullName>
    </recommendedName>
</protein>
<organism evidence="9 10">
    <name type="scientific">Cyphellophora europaea (strain CBS 101466)</name>
    <name type="common">Phialophora europaea</name>
    <dbReference type="NCBI Taxonomy" id="1220924"/>
    <lineage>
        <taxon>Eukaryota</taxon>
        <taxon>Fungi</taxon>
        <taxon>Dikarya</taxon>
        <taxon>Ascomycota</taxon>
        <taxon>Pezizomycotina</taxon>
        <taxon>Eurotiomycetes</taxon>
        <taxon>Chaetothyriomycetidae</taxon>
        <taxon>Chaetothyriales</taxon>
        <taxon>Cyphellophoraceae</taxon>
        <taxon>Cyphellophora</taxon>
    </lineage>
</organism>
<evidence type="ECO:0000256" key="4">
    <source>
        <dbReference type="ARBA" id="ARBA00023125"/>
    </source>
</evidence>
<dbReference type="PROSITE" id="PS00463">
    <property type="entry name" value="ZN2_CY6_FUNGAL_1"/>
    <property type="match status" value="1"/>
</dbReference>
<dbReference type="PANTHER" id="PTHR31845:SF17">
    <property type="entry name" value="ZN(II)2CYS6 TRANSCRIPTION FACTOR (EUROFUNG)"/>
    <property type="match status" value="1"/>
</dbReference>
<dbReference type="Gene3D" id="4.10.240.10">
    <property type="entry name" value="Zn(2)-C6 fungal-type DNA-binding domain"/>
    <property type="match status" value="1"/>
</dbReference>
<dbReference type="InterPro" id="IPR036864">
    <property type="entry name" value="Zn2-C6_fun-type_DNA-bd_sf"/>
</dbReference>
<dbReference type="GO" id="GO:0008270">
    <property type="term" value="F:zinc ion binding"/>
    <property type="evidence" value="ECO:0007669"/>
    <property type="project" value="InterPro"/>
</dbReference>
<comment type="subcellular location">
    <subcellularLocation>
        <location evidence="1">Nucleus</location>
    </subcellularLocation>
</comment>
<dbReference type="Pfam" id="PF00172">
    <property type="entry name" value="Zn_clus"/>
    <property type="match status" value="1"/>
</dbReference>
<dbReference type="CDD" id="cd12148">
    <property type="entry name" value="fungal_TF_MHR"/>
    <property type="match status" value="1"/>
</dbReference>
<evidence type="ECO:0000256" key="7">
    <source>
        <dbReference type="SAM" id="MobiDB-lite"/>
    </source>
</evidence>
<dbReference type="InterPro" id="IPR001138">
    <property type="entry name" value="Zn2Cys6_DnaBD"/>
</dbReference>
<feature type="region of interest" description="Disordered" evidence="7">
    <location>
        <begin position="108"/>
        <end position="144"/>
    </location>
</feature>
<evidence type="ECO:0000256" key="5">
    <source>
        <dbReference type="ARBA" id="ARBA00023163"/>
    </source>
</evidence>
<evidence type="ECO:0000313" key="9">
    <source>
        <dbReference type="EMBL" id="ETN39687.1"/>
    </source>
</evidence>
<dbReference type="CDD" id="cd00067">
    <property type="entry name" value="GAL4"/>
    <property type="match status" value="1"/>
</dbReference>
<dbReference type="SUPFAM" id="SSF57701">
    <property type="entry name" value="Zn2/Cys6 DNA-binding domain"/>
    <property type="match status" value="1"/>
</dbReference>
<evidence type="ECO:0000256" key="2">
    <source>
        <dbReference type="ARBA" id="ARBA00022723"/>
    </source>
</evidence>
<dbReference type="AlphaFoldDB" id="W2RTA2"/>
<feature type="domain" description="Zn(2)-C6 fungal-type" evidence="8">
    <location>
        <begin position="31"/>
        <end position="62"/>
    </location>
</feature>
<keyword evidence="10" id="KW-1185">Reference proteome</keyword>
<evidence type="ECO:0000256" key="6">
    <source>
        <dbReference type="ARBA" id="ARBA00023242"/>
    </source>
</evidence>
<evidence type="ECO:0000259" key="8">
    <source>
        <dbReference type="PROSITE" id="PS50048"/>
    </source>
</evidence>
<accession>W2RTA2</accession>
<gene>
    <name evidence="9" type="ORF">HMPREF1541_05913</name>
</gene>
<dbReference type="Pfam" id="PF04082">
    <property type="entry name" value="Fungal_trans"/>
    <property type="match status" value="1"/>
</dbReference>
<dbReference type="PANTHER" id="PTHR31845">
    <property type="entry name" value="FINGER DOMAIN PROTEIN, PUTATIVE-RELATED"/>
    <property type="match status" value="1"/>
</dbReference>
<dbReference type="HOGENOM" id="CLU_011003_0_1_1"/>
<feature type="compositionally biased region" description="Basic and acidic residues" evidence="7">
    <location>
        <begin position="623"/>
        <end position="632"/>
    </location>
</feature>
<dbReference type="VEuPathDB" id="FungiDB:HMPREF1541_05913"/>
<name>W2RTA2_CYPE1</name>
<dbReference type="GO" id="GO:0000976">
    <property type="term" value="F:transcription cis-regulatory region binding"/>
    <property type="evidence" value="ECO:0007669"/>
    <property type="project" value="TreeGrafter"/>
</dbReference>
<dbReference type="Proteomes" id="UP000030752">
    <property type="component" value="Unassembled WGS sequence"/>
</dbReference>
<keyword evidence="6" id="KW-0539">Nucleus</keyword>